<dbReference type="OrthoDB" id="10052260at2759"/>
<keyword evidence="3" id="KW-1185">Reference proteome</keyword>
<dbReference type="InterPro" id="IPR008979">
    <property type="entry name" value="Galactose-bd-like_sf"/>
</dbReference>
<proteinExistence type="predicted"/>
<evidence type="ECO:0000313" key="3">
    <source>
        <dbReference type="Proteomes" id="UP000269721"/>
    </source>
</evidence>
<protein>
    <submittedName>
        <fullName evidence="2">Galactose-binding domain-containing protein</fullName>
    </submittedName>
</protein>
<accession>A0A4P9W0H1</accession>
<dbReference type="Gene3D" id="2.60.120.260">
    <property type="entry name" value="Galactose-binding domain-like"/>
    <property type="match status" value="1"/>
</dbReference>
<name>A0A4P9W0H1_9FUNG</name>
<dbReference type="PROSITE" id="PS50022">
    <property type="entry name" value="FA58C_3"/>
    <property type="match status" value="1"/>
</dbReference>
<organism evidence="2 3">
    <name type="scientific">Blyttiomyces helicus</name>
    <dbReference type="NCBI Taxonomy" id="388810"/>
    <lineage>
        <taxon>Eukaryota</taxon>
        <taxon>Fungi</taxon>
        <taxon>Fungi incertae sedis</taxon>
        <taxon>Chytridiomycota</taxon>
        <taxon>Chytridiomycota incertae sedis</taxon>
        <taxon>Chytridiomycetes</taxon>
        <taxon>Chytridiomycetes incertae sedis</taxon>
        <taxon>Blyttiomyces</taxon>
    </lineage>
</organism>
<feature type="non-terminal residue" evidence="2">
    <location>
        <position position="1"/>
    </location>
</feature>
<sequence length="132" mass="14525">DNSQRVSSVLNRDAKAYGKKFLTDGSEETCWNSDQGSPQWISIELAKPATVTRIELMFQGGFAGKDCEVLGVSSSGNDGVWQSLGKFYPEDVNRLQISFLSRVKVVFGASTDFFGRIVVYLFDVIGEEVEGV</sequence>
<dbReference type="EMBL" id="KZ998944">
    <property type="protein sequence ID" value="RKO85584.1"/>
    <property type="molecule type" value="Genomic_DNA"/>
</dbReference>
<dbReference type="AlphaFoldDB" id="A0A4P9W0H1"/>
<evidence type="ECO:0000259" key="1">
    <source>
        <dbReference type="PROSITE" id="PS50022"/>
    </source>
</evidence>
<dbReference type="Pfam" id="PF22633">
    <property type="entry name" value="F5_F8_type_C_2"/>
    <property type="match status" value="1"/>
</dbReference>
<dbReference type="InterPro" id="IPR000421">
    <property type="entry name" value="FA58C"/>
</dbReference>
<feature type="domain" description="F5/8 type C" evidence="1">
    <location>
        <begin position="1"/>
        <end position="56"/>
    </location>
</feature>
<gene>
    <name evidence="2" type="ORF">BDK51DRAFT_16839</name>
</gene>
<dbReference type="SUPFAM" id="SSF49785">
    <property type="entry name" value="Galactose-binding domain-like"/>
    <property type="match status" value="1"/>
</dbReference>
<evidence type="ECO:0000313" key="2">
    <source>
        <dbReference type="EMBL" id="RKO85584.1"/>
    </source>
</evidence>
<reference evidence="3" key="1">
    <citation type="journal article" date="2018" name="Nat. Microbiol.">
        <title>Leveraging single-cell genomics to expand the fungal tree of life.</title>
        <authorList>
            <person name="Ahrendt S.R."/>
            <person name="Quandt C.A."/>
            <person name="Ciobanu D."/>
            <person name="Clum A."/>
            <person name="Salamov A."/>
            <person name="Andreopoulos B."/>
            <person name="Cheng J.F."/>
            <person name="Woyke T."/>
            <person name="Pelin A."/>
            <person name="Henrissat B."/>
            <person name="Reynolds N.K."/>
            <person name="Benny G.L."/>
            <person name="Smith M.E."/>
            <person name="James T.Y."/>
            <person name="Grigoriev I.V."/>
        </authorList>
    </citation>
    <scope>NUCLEOTIDE SEQUENCE [LARGE SCALE GENOMIC DNA]</scope>
</reference>
<dbReference type="Proteomes" id="UP000269721">
    <property type="component" value="Unassembled WGS sequence"/>
</dbReference>